<evidence type="ECO:0000256" key="3">
    <source>
        <dbReference type="ARBA" id="ARBA00023054"/>
    </source>
</evidence>
<dbReference type="InterPro" id="IPR003959">
    <property type="entry name" value="ATPase_AAA_core"/>
</dbReference>
<dbReference type="Proteomes" id="UP000295717">
    <property type="component" value="Unassembled WGS sequence"/>
</dbReference>
<dbReference type="InterPro" id="IPR050168">
    <property type="entry name" value="AAA_ATPase_domain"/>
</dbReference>
<dbReference type="Gene3D" id="1.10.8.60">
    <property type="match status" value="1"/>
</dbReference>
<dbReference type="RefSeq" id="WP_207896071.1">
    <property type="nucleotide sequence ID" value="NZ_SMAO01000001.1"/>
</dbReference>
<keyword evidence="1 4" id="KW-0547">Nucleotide-binding</keyword>
<dbReference type="InterPro" id="IPR003593">
    <property type="entry name" value="AAA+_ATPase"/>
</dbReference>
<feature type="domain" description="AAA+ ATPase" evidence="5">
    <location>
        <begin position="77"/>
        <end position="214"/>
    </location>
</feature>
<comment type="caution">
    <text evidence="6">The sequence shown here is derived from an EMBL/GenBank/DDBJ whole genome shotgun (WGS) entry which is preliminary data.</text>
</comment>
<keyword evidence="2 4" id="KW-0067">ATP-binding</keyword>
<evidence type="ECO:0000256" key="4">
    <source>
        <dbReference type="RuleBase" id="RU003651"/>
    </source>
</evidence>
<dbReference type="EMBL" id="SMAO01000001">
    <property type="protein sequence ID" value="TCT24294.1"/>
    <property type="molecule type" value="Genomic_DNA"/>
</dbReference>
<dbReference type="PANTHER" id="PTHR23077">
    <property type="entry name" value="AAA-FAMILY ATPASE"/>
    <property type="match status" value="1"/>
</dbReference>
<keyword evidence="7" id="KW-1185">Reference proteome</keyword>
<dbReference type="GO" id="GO:0005524">
    <property type="term" value="F:ATP binding"/>
    <property type="evidence" value="ECO:0007669"/>
    <property type="project" value="UniProtKB-KW"/>
</dbReference>
<dbReference type="SMART" id="SM00382">
    <property type="entry name" value="AAA"/>
    <property type="match status" value="1"/>
</dbReference>
<evidence type="ECO:0000256" key="2">
    <source>
        <dbReference type="ARBA" id="ARBA00022840"/>
    </source>
</evidence>
<dbReference type="FunFam" id="3.40.50.300:FF:001025">
    <property type="entry name" value="ATPase family, AAA domain-containing 2B"/>
    <property type="match status" value="1"/>
</dbReference>
<evidence type="ECO:0000313" key="7">
    <source>
        <dbReference type="Proteomes" id="UP000295717"/>
    </source>
</evidence>
<accession>A0A4R3N698</accession>
<comment type="similarity">
    <text evidence="4">Belongs to the AAA ATPase family.</text>
</comment>
<gene>
    <name evidence="6" type="ORF">EDC35_101616</name>
</gene>
<dbReference type="AlphaFoldDB" id="A0A4R3N698"/>
<dbReference type="GO" id="GO:0016887">
    <property type="term" value="F:ATP hydrolysis activity"/>
    <property type="evidence" value="ECO:0007669"/>
    <property type="project" value="InterPro"/>
</dbReference>
<dbReference type="InterPro" id="IPR027417">
    <property type="entry name" value="P-loop_NTPase"/>
</dbReference>
<keyword evidence="3" id="KW-0175">Coiled coil</keyword>
<dbReference type="PROSITE" id="PS00674">
    <property type="entry name" value="AAA"/>
    <property type="match status" value="1"/>
</dbReference>
<reference evidence="6 7" key="1">
    <citation type="submission" date="2019-03" db="EMBL/GenBank/DDBJ databases">
        <title>Genomic Encyclopedia of Type Strains, Phase IV (KMG-IV): sequencing the most valuable type-strain genomes for metagenomic binning, comparative biology and taxonomic classification.</title>
        <authorList>
            <person name="Goeker M."/>
        </authorList>
    </citation>
    <scope>NUCLEOTIDE SEQUENCE [LARGE SCALE GENOMIC DNA]</scope>
    <source>
        <strain evidence="6 7">DSM 13587</strain>
    </source>
</reference>
<dbReference type="InterPro" id="IPR003960">
    <property type="entry name" value="ATPase_AAA_CS"/>
</dbReference>
<dbReference type="PANTHER" id="PTHR23077:SF171">
    <property type="entry name" value="NUCLEAR VALOSIN-CONTAINING PROTEIN-LIKE"/>
    <property type="match status" value="1"/>
</dbReference>
<dbReference type="Pfam" id="PF00004">
    <property type="entry name" value="AAA"/>
    <property type="match status" value="1"/>
</dbReference>
<evidence type="ECO:0000313" key="6">
    <source>
        <dbReference type="EMBL" id="TCT24294.1"/>
    </source>
</evidence>
<dbReference type="Gene3D" id="3.40.50.300">
    <property type="entry name" value="P-loop containing nucleotide triphosphate hydrolases"/>
    <property type="match status" value="1"/>
</dbReference>
<proteinExistence type="inferred from homology"/>
<dbReference type="SUPFAM" id="SSF52540">
    <property type="entry name" value="P-loop containing nucleoside triphosphate hydrolases"/>
    <property type="match status" value="1"/>
</dbReference>
<name>A0A4R3N698_9GAMM</name>
<protein>
    <submittedName>
        <fullName evidence="6">ATPase family protein associated with various cellular activities (AAA)</fullName>
    </submittedName>
</protein>
<evidence type="ECO:0000259" key="5">
    <source>
        <dbReference type="SMART" id="SM00382"/>
    </source>
</evidence>
<organism evidence="6 7">
    <name type="scientific">Thiobaca trueperi</name>
    <dbReference type="NCBI Taxonomy" id="127458"/>
    <lineage>
        <taxon>Bacteria</taxon>
        <taxon>Pseudomonadati</taxon>
        <taxon>Pseudomonadota</taxon>
        <taxon>Gammaproteobacteria</taxon>
        <taxon>Chromatiales</taxon>
        <taxon>Chromatiaceae</taxon>
        <taxon>Thiobaca</taxon>
    </lineage>
</organism>
<evidence type="ECO:0000256" key="1">
    <source>
        <dbReference type="ARBA" id="ARBA00022741"/>
    </source>
</evidence>
<sequence>MAPSGSPATGSQLSDDARPSLRLAAEDGELVEEFELQTPRIGFAQVGGMDEVKKKLELAVLGPLRNPELYKAFGKTATGGLLLYGPPGCGKTYLARALAGEMGARFASIGLEDVLNMWFGESERRLHKIFDRARRLAPMVLFFDEIDALGHKRSELRGGGGRNLVNQLLSEMDGAQYDNTDVFVLGATNHPWDIDPALRRPGRFDRTLLVLPPDQPARAAIIAHHLADCPHQGVDMAALAKSTPLFSGADLAHLCDLARESAIEASASAGAIRPVGPRDFERALKTLRPSTIEWFAQARNFALFANESGVYDDLLDYMKRNKLG</sequence>